<dbReference type="EMBL" id="JANBOJ010000225">
    <property type="protein sequence ID" value="KAJ1720788.1"/>
    <property type="molecule type" value="Genomic_DNA"/>
</dbReference>
<reference evidence="2" key="1">
    <citation type="submission" date="2022-07" db="EMBL/GenBank/DDBJ databases">
        <title>Phylogenomic reconstructions and comparative analyses of Kickxellomycotina fungi.</title>
        <authorList>
            <person name="Reynolds N.K."/>
            <person name="Stajich J.E."/>
            <person name="Barry K."/>
            <person name="Grigoriev I.V."/>
            <person name="Crous P."/>
            <person name="Smith M.E."/>
        </authorList>
    </citation>
    <scope>NUCLEOTIDE SEQUENCE</scope>
    <source>
        <strain evidence="2">NBRC 32514</strain>
    </source>
</reference>
<feature type="compositionally biased region" description="Polar residues" evidence="1">
    <location>
        <begin position="108"/>
        <end position="128"/>
    </location>
</feature>
<protein>
    <submittedName>
        <fullName evidence="2">Uncharacterized protein</fullName>
    </submittedName>
</protein>
<dbReference type="AlphaFoldDB" id="A0A9W7XYK4"/>
<comment type="caution">
    <text evidence="2">The sequence shown here is derived from an EMBL/GenBank/DDBJ whole genome shotgun (WGS) entry which is preliminary data.</text>
</comment>
<evidence type="ECO:0000313" key="2">
    <source>
        <dbReference type="EMBL" id="KAJ1720788.1"/>
    </source>
</evidence>
<accession>A0A9W7XYK4</accession>
<name>A0A9W7XYK4_9FUNG</name>
<feature type="region of interest" description="Disordered" evidence="1">
    <location>
        <begin position="29"/>
        <end position="78"/>
    </location>
</feature>
<dbReference type="Proteomes" id="UP001149813">
    <property type="component" value="Unassembled WGS sequence"/>
</dbReference>
<organism evidence="2 3">
    <name type="scientific">Coemansia erecta</name>
    <dbReference type="NCBI Taxonomy" id="147472"/>
    <lineage>
        <taxon>Eukaryota</taxon>
        <taxon>Fungi</taxon>
        <taxon>Fungi incertae sedis</taxon>
        <taxon>Zoopagomycota</taxon>
        <taxon>Kickxellomycotina</taxon>
        <taxon>Kickxellomycetes</taxon>
        <taxon>Kickxellales</taxon>
        <taxon>Kickxellaceae</taxon>
        <taxon>Coemansia</taxon>
    </lineage>
</organism>
<keyword evidence="3" id="KW-1185">Reference proteome</keyword>
<proteinExistence type="predicted"/>
<feature type="region of interest" description="Disordered" evidence="1">
    <location>
        <begin position="100"/>
        <end position="128"/>
    </location>
</feature>
<feature type="compositionally biased region" description="Polar residues" evidence="1">
    <location>
        <begin position="53"/>
        <end position="78"/>
    </location>
</feature>
<evidence type="ECO:0000313" key="3">
    <source>
        <dbReference type="Proteomes" id="UP001149813"/>
    </source>
</evidence>
<sequence length="146" mass="15807">MGLALILAEQYVRAADPCPLSQSQMPLEKIDESSDGFVEASWSPTSQHDDSQESLVPASTVSPTCSPHLSERSCSSPVQKRSSRHFGFLTLPLRSTRARTASSSGSTVIDSSLQSINNPSASSKTSSKFAYGQLRRPAQWIRSLFS</sequence>
<gene>
    <name evidence="2" type="ORF">LPJ53_004619</name>
</gene>
<dbReference type="OrthoDB" id="5566566at2759"/>
<evidence type="ECO:0000256" key="1">
    <source>
        <dbReference type="SAM" id="MobiDB-lite"/>
    </source>
</evidence>